<feature type="coiled-coil region" evidence="1">
    <location>
        <begin position="85"/>
        <end position="123"/>
    </location>
</feature>
<gene>
    <name evidence="2" type="ORF">MOQ_009763</name>
</gene>
<reference evidence="2 3" key="1">
    <citation type="journal article" date="2012" name="BMC Genomics">
        <title>Comparative genomic analysis of human infective Trypanosoma cruzi lineages with the bat-restricted subspecies T. cruzi marinkellei.</title>
        <authorList>
            <person name="Franzen O."/>
            <person name="Talavera-Lopez C."/>
            <person name="Ochaya S."/>
            <person name="Butler C.E."/>
            <person name="Messenger L.A."/>
            <person name="Lewis M.D."/>
            <person name="Llewellyn M.S."/>
            <person name="Marinkelle C.J."/>
            <person name="Tyler K.M."/>
            <person name="Miles M.A."/>
            <person name="Andersson B."/>
        </authorList>
    </citation>
    <scope>NUCLEOTIDE SEQUENCE [LARGE SCALE GENOMIC DNA]</scope>
    <source>
        <strain evidence="2 3">B7</strain>
    </source>
</reference>
<evidence type="ECO:0000256" key="1">
    <source>
        <dbReference type="SAM" id="Coils"/>
    </source>
</evidence>
<sequence length="433" mass="49336">MDQQQRLGVRVHSCVSTVQRHQTDIDGLSDQQKTLIQSHMARLETQQATATARQEKHLAAELDVLHAKVLSEVRRVHEQQTNTIVRSEHQRLDDLTAAQERLRDELRVAVEKQREEVRLAIEQISETGRRLERDVVSQLRSETARQIDAARQAQEASTDETQRLMQDTQEELRRMQNSLKDSAMLMQERSRRFEESMENRLTDEARRFKTFTSDTTLRLQKQVEDEVRRLVHIIEQESLSSMQHEMQRVSVALRSLEEEQRALREGMLTLSAPSRTMASLDHRMNVLQEDLRSVCAQLEHVQDIGSPGLTKHVLAKQQRMLQDDILELKSRLRRCEESCGYTNVAPRTQEVELSHSLSGKVIPHITVTQPTTFTSESPTPGKQTLGHAGDVAAGVVQSPGVPYGLNQSKLTKNKSEINPFGSTFYDPLAGAFD</sequence>
<evidence type="ECO:0000313" key="2">
    <source>
        <dbReference type="EMBL" id="EKF26540.1"/>
    </source>
</evidence>
<dbReference type="AlphaFoldDB" id="K2MHE6"/>
<accession>K2MHE6</accession>
<dbReference type="OrthoDB" id="247880at2759"/>
<evidence type="ECO:0000313" key="3">
    <source>
        <dbReference type="Proteomes" id="UP000007350"/>
    </source>
</evidence>
<keyword evidence="3" id="KW-1185">Reference proteome</keyword>
<proteinExistence type="predicted"/>
<dbReference type="EMBL" id="AHKC01020447">
    <property type="protein sequence ID" value="EKF26540.1"/>
    <property type="molecule type" value="Genomic_DNA"/>
</dbReference>
<keyword evidence="1" id="KW-0175">Coiled coil</keyword>
<dbReference type="Proteomes" id="UP000007350">
    <property type="component" value="Unassembled WGS sequence"/>
</dbReference>
<protein>
    <submittedName>
        <fullName evidence="2">Plectin-like protein, putative</fullName>
    </submittedName>
</protein>
<comment type="caution">
    <text evidence="2">The sequence shown here is derived from an EMBL/GenBank/DDBJ whole genome shotgun (WGS) entry which is preliminary data.</text>
</comment>
<feature type="coiled-coil region" evidence="1">
    <location>
        <begin position="158"/>
        <end position="185"/>
    </location>
</feature>
<organism evidence="2 3">
    <name type="scientific">Trypanosoma cruzi marinkellei</name>
    <dbReference type="NCBI Taxonomy" id="85056"/>
    <lineage>
        <taxon>Eukaryota</taxon>
        <taxon>Discoba</taxon>
        <taxon>Euglenozoa</taxon>
        <taxon>Kinetoplastea</taxon>
        <taxon>Metakinetoplastina</taxon>
        <taxon>Trypanosomatida</taxon>
        <taxon>Trypanosomatidae</taxon>
        <taxon>Trypanosoma</taxon>
        <taxon>Schizotrypanum</taxon>
    </lineage>
</organism>
<name>K2MHE6_TRYCR</name>